<comment type="caution">
    <text evidence="2">The sequence shown here is derived from an EMBL/GenBank/DDBJ whole genome shotgun (WGS) entry which is preliminary data.</text>
</comment>
<accession>A0ABW4I7I8</accession>
<evidence type="ECO:0008006" key="4">
    <source>
        <dbReference type="Google" id="ProtNLM"/>
    </source>
</evidence>
<sequence>MRYWLALAAGVVVASAASAQTSTIYARSSGEAARTERLLLLQRGDEPTGASARLNLANLYMQTGRRVQAADLYREVLSNDNQLMRTQTGELVWSHQLARRELHRAPALALR</sequence>
<name>A0ABW4I7I8_9SPHN</name>
<evidence type="ECO:0000313" key="3">
    <source>
        <dbReference type="Proteomes" id="UP001597115"/>
    </source>
</evidence>
<protein>
    <recommendedName>
        <fullName evidence="4">Tetratricopeptide repeat protein</fullName>
    </recommendedName>
</protein>
<keyword evidence="1" id="KW-0732">Signal</keyword>
<dbReference type="Proteomes" id="UP001597115">
    <property type="component" value="Unassembled WGS sequence"/>
</dbReference>
<dbReference type="RefSeq" id="WP_380891537.1">
    <property type="nucleotide sequence ID" value="NZ_JBHUDY010000003.1"/>
</dbReference>
<evidence type="ECO:0000256" key="1">
    <source>
        <dbReference type="SAM" id="SignalP"/>
    </source>
</evidence>
<feature type="signal peptide" evidence="1">
    <location>
        <begin position="1"/>
        <end position="19"/>
    </location>
</feature>
<dbReference type="Gene3D" id="1.25.40.10">
    <property type="entry name" value="Tetratricopeptide repeat domain"/>
    <property type="match status" value="1"/>
</dbReference>
<keyword evidence="3" id="KW-1185">Reference proteome</keyword>
<dbReference type="InterPro" id="IPR011990">
    <property type="entry name" value="TPR-like_helical_dom_sf"/>
</dbReference>
<reference evidence="3" key="1">
    <citation type="journal article" date="2019" name="Int. J. Syst. Evol. Microbiol.">
        <title>The Global Catalogue of Microorganisms (GCM) 10K type strain sequencing project: providing services to taxonomists for standard genome sequencing and annotation.</title>
        <authorList>
            <consortium name="The Broad Institute Genomics Platform"/>
            <consortium name="The Broad Institute Genome Sequencing Center for Infectious Disease"/>
            <person name="Wu L."/>
            <person name="Ma J."/>
        </authorList>
    </citation>
    <scope>NUCLEOTIDE SEQUENCE [LARGE SCALE GENOMIC DNA]</scope>
    <source>
        <strain evidence="3">CGMCC 1.16275</strain>
    </source>
</reference>
<gene>
    <name evidence="2" type="ORF">ACFSCW_16645</name>
</gene>
<feature type="chain" id="PRO_5046873105" description="Tetratricopeptide repeat protein" evidence="1">
    <location>
        <begin position="20"/>
        <end position="111"/>
    </location>
</feature>
<proteinExistence type="predicted"/>
<organism evidence="2 3">
    <name type="scientific">Sphingomonas tabacisoli</name>
    <dbReference type="NCBI Taxonomy" id="2249466"/>
    <lineage>
        <taxon>Bacteria</taxon>
        <taxon>Pseudomonadati</taxon>
        <taxon>Pseudomonadota</taxon>
        <taxon>Alphaproteobacteria</taxon>
        <taxon>Sphingomonadales</taxon>
        <taxon>Sphingomonadaceae</taxon>
        <taxon>Sphingomonas</taxon>
    </lineage>
</organism>
<evidence type="ECO:0000313" key="2">
    <source>
        <dbReference type="EMBL" id="MFD1613431.1"/>
    </source>
</evidence>
<dbReference type="EMBL" id="JBHUDY010000003">
    <property type="protein sequence ID" value="MFD1613431.1"/>
    <property type="molecule type" value="Genomic_DNA"/>
</dbReference>